<accession>A0A381FCL7</accession>
<evidence type="ECO:0000313" key="4">
    <source>
        <dbReference type="Proteomes" id="UP000255231"/>
    </source>
</evidence>
<evidence type="ECO:0000313" key="2">
    <source>
        <dbReference type="EMBL" id="SUX44311.1"/>
    </source>
</evidence>
<reference evidence="1 3" key="1">
    <citation type="submission" date="2017-01" db="EMBL/GenBank/DDBJ databases">
        <authorList>
            <person name="Varghese N."/>
            <person name="Submissions S."/>
        </authorList>
    </citation>
    <scope>NUCLEOTIDE SEQUENCE [LARGE SCALE GENOMIC DNA]</scope>
    <source>
        <strain evidence="1 3">ATCC 27950</strain>
    </source>
</reference>
<keyword evidence="3" id="KW-1185">Reference proteome</keyword>
<proteinExistence type="predicted"/>
<dbReference type="EMBL" id="UFVS01000001">
    <property type="protein sequence ID" value="SUX44311.1"/>
    <property type="molecule type" value="Genomic_DNA"/>
</dbReference>
<sequence>MNWEPITLEELSLEISKGEKEMSPENFQFWNEIKFTPTKWTEHEFGNKGEGFWAVAKYKNLVLYYNDIEEGFNISEFKKDGEIKEYGVEQDELQHALIKLKKLVEYYEI</sequence>
<reference evidence="2 4" key="2">
    <citation type="submission" date="2018-06" db="EMBL/GenBank/DDBJ databases">
        <authorList>
            <consortium name="Pathogen Informatics"/>
            <person name="Doyle S."/>
        </authorList>
    </citation>
    <scope>NUCLEOTIDE SEQUENCE [LARGE SCALE GENOMIC DNA]</scope>
    <source>
        <strain evidence="2 4">NCTC13560</strain>
    </source>
</reference>
<organism evidence="2 4">
    <name type="scientific">Chryseobacterium indoltheticum</name>
    <dbReference type="NCBI Taxonomy" id="254"/>
    <lineage>
        <taxon>Bacteria</taxon>
        <taxon>Pseudomonadati</taxon>
        <taxon>Bacteroidota</taxon>
        <taxon>Flavobacteriia</taxon>
        <taxon>Flavobacteriales</taxon>
        <taxon>Weeksellaceae</taxon>
        <taxon>Chryseobacterium group</taxon>
        <taxon>Chryseobacterium</taxon>
    </lineage>
</organism>
<dbReference type="GeneID" id="303673874"/>
<dbReference type="Proteomes" id="UP000185725">
    <property type="component" value="Unassembled WGS sequence"/>
</dbReference>
<evidence type="ECO:0000313" key="3">
    <source>
        <dbReference type="Proteomes" id="UP000185725"/>
    </source>
</evidence>
<dbReference type="Proteomes" id="UP000255231">
    <property type="component" value="Unassembled WGS sequence"/>
</dbReference>
<dbReference type="AlphaFoldDB" id="A0A381FCL7"/>
<name>A0A381FCL7_9FLAO</name>
<evidence type="ECO:0000313" key="1">
    <source>
        <dbReference type="EMBL" id="SIR19272.1"/>
    </source>
</evidence>
<gene>
    <name evidence="2" type="ORF">NCTC13560_02460</name>
    <name evidence="1" type="ORF">SAMN05421682_11460</name>
</gene>
<dbReference type="EMBL" id="FTMF01000014">
    <property type="protein sequence ID" value="SIR19272.1"/>
    <property type="molecule type" value="Genomic_DNA"/>
</dbReference>
<protein>
    <submittedName>
        <fullName evidence="2">Uncharacterized protein</fullName>
    </submittedName>
</protein>
<dbReference type="RefSeq" id="WP_083677090.1">
    <property type="nucleotide sequence ID" value="NZ_CP033929.1"/>
</dbReference>